<protein>
    <submittedName>
        <fullName evidence="1">Uncharacterized protein</fullName>
    </submittedName>
</protein>
<sequence length="136" mass="15052">MTKASYTLVELDKPTDEQLNELASLLQTAFHSEDDRSVIATLAGGPGKEGKFHRSVIAAGRIVVAMKDESNQIIGCAIWYKPKENEEQVNEGLEPDPHDAPWPDLVKWKESAANLLKEKESIGPNVKQISDDRVVN</sequence>
<evidence type="ECO:0000313" key="2">
    <source>
        <dbReference type="Proteomes" id="UP001437256"/>
    </source>
</evidence>
<accession>A0ABR3AAA8</accession>
<dbReference type="Gene3D" id="3.40.630.30">
    <property type="match status" value="1"/>
</dbReference>
<dbReference type="Proteomes" id="UP001437256">
    <property type="component" value="Unassembled WGS sequence"/>
</dbReference>
<evidence type="ECO:0000313" key="1">
    <source>
        <dbReference type="EMBL" id="KAL0070279.1"/>
    </source>
</evidence>
<reference evidence="1 2" key="1">
    <citation type="submission" date="2024-05" db="EMBL/GenBank/DDBJ databases">
        <title>A draft genome resource for the thread blight pathogen Marasmius tenuissimus strain MS-2.</title>
        <authorList>
            <person name="Yulfo-Soto G.E."/>
            <person name="Baruah I.K."/>
            <person name="Amoako-Attah I."/>
            <person name="Bukari Y."/>
            <person name="Meinhardt L.W."/>
            <person name="Bailey B.A."/>
            <person name="Cohen S.P."/>
        </authorList>
    </citation>
    <scope>NUCLEOTIDE SEQUENCE [LARGE SCALE GENOMIC DNA]</scope>
    <source>
        <strain evidence="1 2">MS-2</strain>
    </source>
</reference>
<comment type="caution">
    <text evidence="1">The sequence shown here is derived from an EMBL/GenBank/DDBJ whole genome shotgun (WGS) entry which is preliminary data.</text>
</comment>
<proteinExistence type="predicted"/>
<gene>
    <name evidence="1" type="ORF">AAF712_002771</name>
</gene>
<organism evidence="1 2">
    <name type="scientific">Marasmius tenuissimus</name>
    <dbReference type="NCBI Taxonomy" id="585030"/>
    <lineage>
        <taxon>Eukaryota</taxon>
        <taxon>Fungi</taxon>
        <taxon>Dikarya</taxon>
        <taxon>Basidiomycota</taxon>
        <taxon>Agaricomycotina</taxon>
        <taxon>Agaricomycetes</taxon>
        <taxon>Agaricomycetidae</taxon>
        <taxon>Agaricales</taxon>
        <taxon>Marasmiineae</taxon>
        <taxon>Marasmiaceae</taxon>
        <taxon>Marasmius</taxon>
    </lineage>
</organism>
<dbReference type="EMBL" id="JBBXMP010000008">
    <property type="protein sequence ID" value="KAL0070279.1"/>
    <property type="molecule type" value="Genomic_DNA"/>
</dbReference>
<name>A0ABR3AAA8_9AGAR</name>
<keyword evidence="2" id="KW-1185">Reference proteome</keyword>